<sequence>MSADADDLWRFAVAVHARAGVENACLALQDEAGADVPLLLFAAWAAARRGVVLPAETLADLDSRLVPWRETVIRPLRTVRRTMKGAPPPHRDLETPAADLRARLKSVELEAERLALDALAAHARLDPRNTAKASDAPPPREAILQALRAVVALPAAGVADSWRERHLAVLTDAALAHSPLSVADALS</sequence>
<dbReference type="KEGG" id="rru:Rru_A2729"/>
<evidence type="ECO:0000313" key="2">
    <source>
        <dbReference type="Proteomes" id="UP000001929"/>
    </source>
</evidence>
<keyword evidence="2" id="KW-1185">Reference proteome</keyword>
<name>Q2RQR9_RHORT</name>
<dbReference type="STRING" id="269796.Rru_A2729"/>
<protein>
    <recommendedName>
        <fullName evidence="3">TIGR02444 family protein</fullName>
    </recommendedName>
</protein>
<dbReference type="InterPro" id="IPR012659">
    <property type="entry name" value="CHP02444"/>
</dbReference>
<proteinExistence type="predicted"/>
<dbReference type="Proteomes" id="UP000001929">
    <property type="component" value="Chromosome"/>
</dbReference>
<dbReference type="RefSeq" id="WP_011390539.1">
    <property type="nucleotide sequence ID" value="NC_007643.1"/>
</dbReference>
<organism evidence="1 2">
    <name type="scientific">Rhodospirillum rubrum (strain ATCC 11170 / ATH 1.1.1 / DSM 467 / LMG 4362 / NCIMB 8255 / S1)</name>
    <dbReference type="NCBI Taxonomy" id="269796"/>
    <lineage>
        <taxon>Bacteria</taxon>
        <taxon>Pseudomonadati</taxon>
        <taxon>Pseudomonadota</taxon>
        <taxon>Alphaproteobacteria</taxon>
        <taxon>Rhodospirillales</taxon>
        <taxon>Rhodospirillaceae</taxon>
        <taxon>Rhodospirillum</taxon>
    </lineage>
</organism>
<dbReference type="NCBIfam" id="TIGR02444">
    <property type="entry name" value="TIGR02444 family protein"/>
    <property type="match status" value="1"/>
</dbReference>
<evidence type="ECO:0000313" key="1">
    <source>
        <dbReference type="EMBL" id="ABC23526.1"/>
    </source>
</evidence>
<evidence type="ECO:0008006" key="3">
    <source>
        <dbReference type="Google" id="ProtNLM"/>
    </source>
</evidence>
<dbReference type="EnsemblBacteria" id="ABC23526">
    <property type="protein sequence ID" value="ABC23526"/>
    <property type="gene ID" value="Rru_A2729"/>
</dbReference>
<dbReference type="PATRIC" id="fig|269796.9.peg.2837"/>
<gene>
    <name evidence="1" type="ordered locus">Rru_A2729</name>
</gene>
<dbReference type="EMBL" id="CP000230">
    <property type="protein sequence ID" value="ABC23526.1"/>
    <property type="molecule type" value="Genomic_DNA"/>
</dbReference>
<reference evidence="1 2" key="1">
    <citation type="journal article" date="2011" name="Stand. Genomic Sci.">
        <title>Complete genome sequence of Rhodospirillum rubrum type strain (S1).</title>
        <authorList>
            <person name="Munk A.C."/>
            <person name="Copeland A."/>
            <person name="Lucas S."/>
            <person name="Lapidus A."/>
            <person name="Del Rio T.G."/>
            <person name="Barry K."/>
            <person name="Detter J.C."/>
            <person name="Hammon N."/>
            <person name="Israni S."/>
            <person name="Pitluck S."/>
            <person name="Brettin T."/>
            <person name="Bruce D."/>
            <person name="Han C."/>
            <person name="Tapia R."/>
            <person name="Gilna P."/>
            <person name="Schmutz J."/>
            <person name="Larimer F."/>
            <person name="Land M."/>
            <person name="Kyrpides N.C."/>
            <person name="Mavromatis K."/>
            <person name="Richardson P."/>
            <person name="Rohde M."/>
            <person name="Goker M."/>
            <person name="Klenk H.P."/>
            <person name="Zhang Y."/>
            <person name="Roberts G.P."/>
            <person name="Reslewic S."/>
            <person name="Schwartz D.C."/>
        </authorList>
    </citation>
    <scope>NUCLEOTIDE SEQUENCE [LARGE SCALE GENOMIC DNA]</scope>
    <source>
        <strain evidence="2">ATCC 11170 / ATH 1.1.1 / DSM 467 / LMG 4362 / NCIMB 8255 / S1</strain>
    </source>
</reference>
<dbReference type="Pfam" id="PF09523">
    <property type="entry name" value="DUF2390"/>
    <property type="match status" value="1"/>
</dbReference>
<dbReference type="HOGENOM" id="CLU_119976_0_0_5"/>
<accession>Q2RQR9</accession>
<dbReference type="AlphaFoldDB" id="Q2RQR9"/>
<dbReference type="PhylomeDB" id="Q2RQR9"/>
<dbReference type="eggNOG" id="COG5589">
    <property type="taxonomic scope" value="Bacteria"/>
</dbReference>